<dbReference type="WBParaSite" id="TCLT_0000416701-mRNA-1">
    <property type="protein sequence ID" value="TCLT_0000416701-mRNA-1"/>
    <property type="gene ID" value="TCLT_0000416701"/>
</dbReference>
<reference evidence="5" key="1">
    <citation type="submission" date="2016-04" db="UniProtKB">
        <authorList>
            <consortium name="WormBaseParasite"/>
        </authorList>
    </citation>
    <scope>IDENTIFICATION</scope>
</reference>
<dbReference type="PANTHER" id="PTHR10504">
    <property type="entry name" value="BACTERICIDAL PERMEABILITY-INCREASING BPI PROTEIN-RELATED"/>
    <property type="match status" value="1"/>
</dbReference>
<evidence type="ECO:0000313" key="5">
    <source>
        <dbReference type="WBParaSite" id="TCLT_0000416701-mRNA-1"/>
    </source>
</evidence>
<evidence type="ECO:0000313" key="3">
    <source>
        <dbReference type="EMBL" id="VDN01226.1"/>
    </source>
</evidence>
<name>A0A158RBC9_THECL</name>
<dbReference type="InterPro" id="IPR017943">
    <property type="entry name" value="Bactericidal_perm-incr_a/b_dom"/>
</dbReference>
<dbReference type="OMA" id="NCSALIA"/>
<dbReference type="Gene3D" id="3.15.10.10">
    <property type="entry name" value="Bactericidal permeability-increasing protein, domain 1"/>
    <property type="match status" value="1"/>
</dbReference>
<protein>
    <submittedName>
        <fullName evidence="5">BPI2 domain-containing protein</fullName>
    </submittedName>
</protein>
<feature type="signal peptide" evidence="1">
    <location>
        <begin position="1"/>
        <end position="18"/>
    </location>
</feature>
<dbReference type="Gene3D" id="3.15.20.10">
    <property type="entry name" value="Bactericidal permeability-increasing protein, domain 2"/>
    <property type="match status" value="1"/>
</dbReference>
<proteinExistence type="predicted"/>
<dbReference type="SUPFAM" id="SSF55394">
    <property type="entry name" value="Bactericidal permeability-increasing protein, BPI"/>
    <property type="match status" value="2"/>
</dbReference>
<dbReference type="PANTHER" id="PTHR10504:SF131">
    <property type="entry name" value="BPI2 DOMAIN-CONTAINING PROTEIN"/>
    <property type="match status" value="1"/>
</dbReference>
<dbReference type="InterPro" id="IPR001124">
    <property type="entry name" value="Lipid-bd_serum_glycop_C"/>
</dbReference>
<dbReference type="OrthoDB" id="10255543at2759"/>
<keyword evidence="4" id="KW-1185">Reference proteome</keyword>
<dbReference type="AlphaFoldDB" id="A0A158RBC9"/>
<dbReference type="STRING" id="103827.A0A158RBC9"/>
<dbReference type="InterPro" id="IPR032942">
    <property type="entry name" value="BPI/LBP/Plunc"/>
</dbReference>
<sequence>MILFKQIIAFLFPLLVLSRIVFDKPSKWNNPPGWPAVKIRLTKFGAEHVKSVGVKILNEEIPKLSGFQTQHSFYEHGITGTVQLYDVNVLGYSPPEYTSIDLAPPSYVILQLDGMGITLAGRFSGMVALLPITGSVIGDIRRMTVRLKIHFRTAPDGLMQVKVNDCSTIVPYSHFSISADGILSGFVKTIEAMINEAIKKKIPSIFCNSLQNVIEDNSPRLFQYEGDPRSTPFNPPVMLTTNDSSRMIYFYGSEYLFNSLLFHAYEGDRMIVEIDESVLPKPYKSVVRTSCERNDVSVKNFLSSLCLGTLIPELAIRYPNMTSSFVLLPHQVPEFGLSRGVTSIDLKSLFRIFNVYFSGRILIYIDEGNRKKQILVTAADLQADLRLLVENEKFAAALKLNKFDVSFVINLKKQSMILRLHRSAVRGLNGDSIAQLAPLAKTFLGPQLAKALKKGVPFPLKDSVEFIDPQVIVHDRFIEVATDFRLGEKKLREKIKEAFSLNFSQLKG</sequence>
<gene>
    <name evidence="3" type="ORF">TCLT_LOCUS4156</name>
</gene>
<accession>A0A158RBC9</accession>
<dbReference type="Pfam" id="PF02886">
    <property type="entry name" value="LBP_BPI_CETP_C"/>
    <property type="match status" value="1"/>
</dbReference>
<feature type="domain" description="Lipid-binding serum glycoprotein C-terminal" evidence="2">
    <location>
        <begin position="242"/>
        <end position="482"/>
    </location>
</feature>
<dbReference type="Proteomes" id="UP000276776">
    <property type="component" value="Unassembled WGS sequence"/>
</dbReference>
<dbReference type="GO" id="GO:0008289">
    <property type="term" value="F:lipid binding"/>
    <property type="evidence" value="ECO:0007669"/>
    <property type="project" value="InterPro"/>
</dbReference>
<dbReference type="GO" id="GO:0005615">
    <property type="term" value="C:extracellular space"/>
    <property type="evidence" value="ECO:0007669"/>
    <property type="project" value="TreeGrafter"/>
</dbReference>
<evidence type="ECO:0000313" key="4">
    <source>
        <dbReference type="Proteomes" id="UP000276776"/>
    </source>
</evidence>
<reference evidence="3 4" key="2">
    <citation type="submission" date="2018-11" db="EMBL/GenBank/DDBJ databases">
        <authorList>
            <consortium name="Pathogen Informatics"/>
        </authorList>
    </citation>
    <scope>NUCLEOTIDE SEQUENCE [LARGE SCALE GENOMIC DNA]</scope>
</reference>
<feature type="chain" id="PRO_5043135940" evidence="1">
    <location>
        <begin position="19"/>
        <end position="508"/>
    </location>
</feature>
<dbReference type="SMART" id="SM00329">
    <property type="entry name" value="BPI2"/>
    <property type="match status" value="1"/>
</dbReference>
<evidence type="ECO:0000256" key="1">
    <source>
        <dbReference type="SAM" id="SignalP"/>
    </source>
</evidence>
<dbReference type="EMBL" id="UYYF01004278">
    <property type="protein sequence ID" value="VDN01226.1"/>
    <property type="molecule type" value="Genomic_DNA"/>
</dbReference>
<evidence type="ECO:0000259" key="2">
    <source>
        <dbReference type="SMART" id="SM00329"/>
    </source>
</evidence>
<keyword evidence="1" id="KW-0732">Signal</keyword>
<organism evidence="5">
    <name type="scientific">Thelazia callipaeda</name>
    <name type="common">Oriental eyeworm</name>
    <name type="synonym">Parasitic nematode</name>
    <dbReference type="NCBI Taxonomy" id="103827"/>
    <lineage>
        <taxon>Eukaryota</taxon>
        <taxon>Metazoa</taxon>
        <taxon>Ecdysozoa</taxon>
        <taxon>Nematoda</taxon>
        <taxon>Chromadorea</taxon>
        <taxon>Rhabditida</taxon>
        <taxon>Spirurina</taxon>
        <taxon>Spiruromorpha</taxon>
        <taxon>Thelazioidea</taxon>
        <taxon>Thelaziidae</taxon>
        <taxon>Thelazia</taxon>
    </lineage>
</organism>